<reference evidence="2" key="1">
    <citation type="submission" date="2022-11" db="UniProtKB">
        <authorList>
            <consortium name="WormBaseParasite"/>
        </authorList>
    </citation>
    <scope>IDENTIFICATION</scope>
</reference>
<protein>
    <submittedName>
        <fullName evidence="2">Uncharacterized protein</fullName>
    </submittedName>
</protein>
<dbReference type="Proteomes" id="UP000887565">
    <property type="component" value="Unplaced"/>
</dbReference>
<dbReference type="WBParaSite" id="nRc.2.0.1.t37906-RA">
    <property type="protein sequence ID" value="nRc.2.0.1.t37906-RA"/>
    <property type="gene ID" value="nRc.2.0.1.g37906"/>
</dbReference>
<accession>A0A915KIS8</accession>
<proteinExistence type="predicted"/>
<dbReference type="AlphaFoldDB" id="A0A915KIS8"/>
<organism evidence="1 2">
    <name type="scientific">Romanomermis culicivorax</name>
    <name type="common">Nematode worm</name>
    <dbReference type="NCBI Taxonomy" id="13658"/>
    <lineage>
        <taxon>Eukaryota</taxon>
        <taxon>Metazoa</taxon>
        <taxon>Ecdysozoa</taxon>
        <taxon>Nematoda</taxon>
        <taxon>Enoplea</taxon>
        <taxon>Dorylaimia</taxon>
        <taxon>Mermithida</taxon>
        <taxon>Mermithoidea</taxon>
        <taxon>Mermithidae</taxon>
        <taxon>Romanomermis</taxon>
    </lineage>
</organism>
<sequence>MAYYGSSRVIRGQMGPGLEYRVQYHYLHMSSIRPTAMDNYEQEPKKKKRDANFDPEKRQYSNGITFLRKARVRRVPYDQLETLPLSQKRVPRDDGREREKKSYILRKLCQLGGWIFVGRRKRRLYVPAGTELPDDDGMDDDEDQEAALAARLTAAGAGDVRARCRRNRQRVATATY</sequence>
<keyword evidence="1" id="KW-1185">Reference proteome</keyword>
<evidence type="ECO:0000313" key="2">
    <source>
        <dbReference type="WBParaSite" id="nRc.2.0.1.t37906-RA"/>
    </source>
</evidence>
<evidence type="ECO:0000313" key="1">
    <source>
        <dbReference type="Proteomes" id="UP000887565"/>
    </source>
</evidence>
<name>A0A915KIS8_ROMCU</name>